<dbReference type="AlphaFoldDB" id="A0A9W4MZI8"/>
<reference evidence="1" key="1">
    <citation type="submission" date="2021-07" db="EMBL/GenBank/DDBJ databases">
        <authorList>
            <person name="Branca A.L. A."/>
        </authorList>
    </citation>
    <scope>NUCLEOTIDE SEQUENCE</scope>
</reference>
<keyword evidence="2" id="KW-1185">Reference proteome</keyword>
<name>A0A9W4MZI8_PENOL</name>
<dbReference type="OrthoDB" id="128867at2759"/>
<dbReference type="Gene3D" id="2.130.10.10">
    <property type="entry name" value="YVTN repeat-like/Quinoprotein amine dehydrogenase"/>
    <property type="match status" value="1"/>
</dbReference>
<evidence type="ECO:0000313" key="2">
    <source>
        <dbReference type="Proteomes" id="UP001153618"/>
    </source>
</evidence>
<dbReference type="InterPro" id="IPR015943">
    <property type="entry name" value="WD40/YVTN_repeat-like_dom_sf"/>
</dbReference>
<sequence>SERSTVGTERTLCRAAASERTGTTPDFAIASTEGLMYLSLVPHGVDLYHLWDKRPKPSIFRTRADYDVHAVDFVTPDLIATGGAGKNVILTDKRSSGNDSIVFDHDTPISYIKAVDDHQVLVTGQAGRGRSPMPEDTTICLYDLRYSKKKGPQTVPYWETPFKFSSPKPKMDVCPELGLLAAVDDQAKPQLLSLRKGSSVPSSITQEDRALTVKFDERNGNNILLVGTLDGVVKEFS</sequence>
<organism evidence="1 2">
    <name type="scientific">Penicillium olsonii</name>
    <dbReference type="NCBI Taxonomy" id="99116"/>
    <lineage>
        <taxon>Eukaryota</taxon>
        <taxon>Fungi</taxon>
        <taxon>Dikarya</taxon>
        <taxon>Ascomycota</taxon>
        <taxon>Pezizomycotina</taxon>
        <taxon>Eurotiomycetes</taxon>
        <taxon>Eurotiomycetidae</taxon>
        <taxon>Eurotiales</taxon>
        <taxon>Aspergillaceae</taxon>
        <taxon>Penicillium</taxon>
    </lineage>
</organism>
<comment type="caution">
    <text evidence="1">The sequence shown here is derived from an EMBL/GenBank/DDBJ whole genome shotgun (WGS) entry which is preliminary data.</text>
</comment>
<proteinExistence type="predicted"/>
<dbReference type="InterPro" id="IPR036322">
    <property type="entry name" value="WD40_repeat_dom_sf"/>
</dbReference>
<dbReference type="EMBL" id="CAJVOS010000039">
    <property type="protein sequence ID" value="CAG8183510.1"/>
    <property type="molecule type" value="Genomic_DNA"/>
</dbReference>
<gene>
    <name evidence="1" type="ORF">POLS_LOCUS7012</name>
</gene>
<accession>A0A9W4MZI8</accession>
<dbReference type="Proteomes" id="UP001153618">
    <property type="component" value="Unassembled WGS sequence"/>
</dbReference>
<feature type="non-terminal residue" evidence="1">
    <location>
        <position position="1"/>
    </location>
</feature>
<protein>
    <submittedName>
        <fullName evidence="1">Uncharacterized protein</fullName>
    </submittedName>
</protein>
<evidence type="ECO:0000313" key="1">
    <source>
        <dbReference type="EMBL" id="CAG8183510.1"/>
    </source>
</evidence>
<dbReference type="SUPFAM" id="SSF50978">
    <property type="entry name" value="WD40 repeat-like"/>
    <property type="match status" value="1"/>
</dbReference>